<dbReference type="Gene3D" id="1.25.40.10">
    <property type="entry name" value="Tetratricopeptide repeat domain"/>
    <property type="match status" value="1"/>
</dbReference>
<dbReference type="InterPro" id="IPR011990">
    <property type="entry name" value="TPR-like_helical_dom_sf"/>
</dbReference>
<proteinExistence type="predicted"/>
<dbReference type="EMBL" id="JBHULH010000012">
    <property type="protein sequence ID" value="MFD2568884.1"/>
    <property type="molecule type" value="Genomic_DNA"/>
</dbReference>
<organism evidence="2 3">
    <name type="scientific">Pseudotenacibaculum haliotis</name>
    <dbReference type="NCBI Taxonomy" id="1862138"/>
    <lineage>
        <taxon>Bacteria</taxon>
        <taxon>Pseudomonadati</taxon>
        <taxon>Bacteroidota</taxon>
        <taxon>Flavobacteriia</taxon>
        <taxon>Flavobacteriales</taxon>
        <taxon>Flavobacteriaceae</taxon>
        <taxon>Pseudotenacibaculum</taxon>
    </lineage>
</organism>
<reference evidence="3" key="1">
    <citation type="journal article" date="2019" name="Int. J. Syst. Evol. Microbiol.">
        <title>The Global Catalogue of Microorganisms (GCM) 10K type strain sequencing project: providing services to taxonomists for standard genome sequencing and annotation.</title>
        <authorList>
            <consortium name="The Broad Institute Genomics Platform"/>
            <consortium name="The Broad Institute Genome Sequencing Center for Infectious Disease"/>
            <person name="Wu L."/>
            <person name="Ma J."/>
        </authorList>
    </citation>
    <scope>NUCLEOTIDE SEQUENCE [LARGE SCALE GENOMIC DNA]</scope>
    <source>
        <strain evidence="3">KCTC 52127</strain>
    </source>
</reference>
<feature type="signal peptide" evidence="1">
    <location>
        <begin position="1"/>
        <end position="24"/>
    </location>
</feature>
<keyword evidence="1" id="KW-0732">Signal</keyword>
<name>A0ABW5LWA3_9FLAO</name>
<accession>A0ABW5LWA3</accession>
<protein>
    <submittedName>
        <fullName evidence="2">Tetratricopeptide repeat protein</fullName>
    </submittedName>
</protein>
<sequence>MKKRIILLANLFLFMGLTTVVAQAEQQECTIKYNLFKGDYQSKKYDDAYTNWIWLMDNCKKLSINIYKLGYKLAKKRYEEGTDKSAAAVLMKRVYDQRLENYPNNDVAKVHSDYAAFLIENKLASDDEVFVLLEKAYNIDPTRLGVKNIYRYFQGITDKNKDSNPQKVFDTYDDVLESVAAKLADYSKKLVPLQNKEEAGEELDKKEKRNLKIYTVNSKALGQVETGLDNIIVTLSTCDRLVPLYTRDFEANKTNAKWLKRAVSRMFNKECTDDPLFEKLAKAYADASPSADAYTFVAGVLAKNGDNAGAEQMRMKAFELETDPLKKANYKLKFAQAARKRGQKSKARSLAREAISLNPNFGKAYLFIANLYATSVNACGNSEFEKRMTYVAAYNKARKASAVDPSISTVAGKFMRNYKANFPSKKVVFTEGKKVGDSFAVKCWINESVKVATSGK</sequence>
<gene>
    <name evidence="2" type="ORF">ACFSRZ_16030</name>
</gene>
<evidence type="ECO:0000313" key="2">
    <source>
        <dbReference type="EMBL" id="MFD2568884.1"/>
    </source>
</evidence>
<dbReference type="RefSeq" id="WP_379667589.1">
    <property type="nucleotide sequence ID" value="NZ_JBHULH010000012.1"/>
</dbReference>
<comment type="caution">
    <text evidence="2">The sequence shown here is derived from an EMBL/GenBank/DDBJ whole genome shotgun (WGS) entry which is preliminary data.</text>
</comment>
<evidence type="ECO:0000313" key="3">
    <source>
        <dbReference type="Proteomes" id="UP001597508"/>
    </source>
</evidence>
<keyword evidence="3" id="KW-1185">Reference proteome</keyword>
<feature type="chain" id="PRO_5047227329" evidence="1">
    <location>
        <begin position="25"/>
        <end position="456"/>
    </location>
</feature>
<dbReference type="Proteomes" id="UP001597508">
    <property type="component" value="Unassembled WGS sequence"/>
</dbReference>
<evidence type="ECO:0000256" key="1">
    <source>
        <dbReference type="SAM" id="SignalP"/>
    </source>
</evidence>
<dbReference type="SUPFAM" id="SSF48452">
    <property type="entry name" value="TPR-like"/>
    <property type="match status" value="1"/>
</dbReference>